<keyword evidence="3" id="KW-1185">Reference proteome</keyword>
<keyword evidence="1" id="KW-1133">Transmembrane helix</keyword>
<reference evidence="2 3" key="1">
    <citation type="submission" date="2018-05" db="EMBL/GenBank/DDBJ databases">
        <title>Nocardioides silvaticus genome.</title>
        <authorList>
            <person name="Li C."/>
            <person name="Wang G."/>
        </authorList>
    </citation>
    <scope>NUCLEOTIDE SEQUENCE [LARGE SCALE GENOMIC DNA]</scope>
    <source>
        <strain evidence="2 3">CCTCC AB 2018079</strain>
    </source>
</reference>
<evidence type="ECO:0000256" key="1">
    <source>
        <dbReference type="SAM" id="Phobius"/>
    </source>
</evidence>
<dbReference type="Proteomes" id="UP000245507">
    <property type="component" value="Unassembled WGS sequence"/>
</dbReference>
<keyword evidence="1" id="KW-0472">Membrane</keyword>
<dbReference type="OrthoDB" id="4706921at2"/>
<evidence type="ECO:0000313" key="3">
    <source>
        <dbReference type="Proteomes" id="UP000245507"/>
    </source>
</evidence>
<proteinExistence type="predicted"/>
<feature type="transmembrane region" description="Helical" evidence="1">
    <location>
        <begin position="20"/>
        <end position="37"/>
    </location>
</feature>
<keyword evidence="1" id="KW-0812">Transmembrane</keyword>
<protein>
    <submittedName>
        <fullName evidence="2">Uncharacterized protein</fullName>
    </submittedName>
</protein>
<name>A0A316TH38_9ACTN</name>
<accession>A0A316TH38</accession>
<gene>
    <name evidence="2" type="ORF">DJ010_07365</name>
</gene>
<dbReference type="AlphaFoldDB" id="A0A316TH38"/>
<organism evidence="2 3">
    <name type="scientific">Nocardioides silvaticus</name>
    <dbReference type="NCBI Taxonomy" id="2201891"/>
    <lineage>
        <taxon>Bacteria</taxon>
        <taxon>Bacillati</taxon>
        <taxon>Actinomycetota</taxon>
        <taxon>Actinomycetes</taxon>
        <taxon>Propionibacteriales</taxon>
        <taxon>Nocardioidaceae</taxon>
        <taxon>Nocardioides</taxon>
    </lineage>
</organism>
<sequence length="103" mass="11385">MVQQLPEATAERRPSWYQRSLRWLAWLGFLAAAVLNSQQASFGAVELLLLAVAIGISIWCVASPLGGPKLDLTQPRHVLGEFVSRTNWALVLIVAGTFTARRR</sequence>
<dbReference type="EMBL" id="QGDD01000002">
    <property type="protein sequence ID" value="PWN03873.1"/>
    <property type="molecule type" value="Genomic_DNA"/>
</dbReference>
<feature type="transmembrane region" description="Helical" evidence="1">
    <location>
        <begin position="44"/>
        <end position="62"/>
    </location>
</feature>
<comment type="caution">
    <text evidence="2">The sequence shown here is derived from an EMBL/GenBank/DDBJ whole genome shotgun (WGS) entry which is preliminary data.</text>
</comment>
<evidence type="ECO:0000313" key="2">
    <source>
        <dbReference type="EMBL" id="PWN03873.1"/>
    </source>
</evidence>
<dbReference type="RefSeq" id="WP_109692961.1">
    <property type="nucleotide sequence ID" value="NZ_QGDD01000002.1"/>
</dbReference>